<sequence length="271" mass="30605">MTDSITGDVFIDELAMFLDSDTLMLSGVEHSIEVDLSSDLPLGMMFASESRSDNQSGSSSCNDNGHETAVKTILREKETKRRRVYRQKQKDERNALLCQVQDLTLTLEKAKQAELERNARQEEASKSTSGDDNVCVGKWKTLAVWEWESLCRAQDEQKRLQAAASAKAQLIKDLQKVIYKRIERKSLASNPKLSTTRPSDVVVYEAYLQELDTNYARIDEMFRTLAVSTMKETRERPVCLLSFRSTRNCSMISMILAHFIATSIILATASS</sequence>
<dbReference type="Proteomes" id="UP000735874">
    <property type="component" value="Unassembled WGS sequence"/>
</dbReference>
<feature type="compositionally biased region" description="Polar residues" evidence="2">
    <location>
        <begin position="53"/>
        <end position="63"/>
    </location>
</feature>
<organism evidence="3 4">
    <name type="scientific">Phytophthora cactorum</name>
    <dbReference type="NCBI Taxonomy" id="29920"/>
    <lineage>
        <taxon>Eukaryota</taxon>
        <taxon>Sar</taxon>
        <taxon>Stramenopiles</taxon>
        <taxon>Oomycota</taxon>
        <taxon>Peronosporomycetes</taxon>
        <taxon>Peronosporales</taxon>
        <taxon>Peronosporaceae</taxon>
        <taxon>Phytophthora</taxon>
    </lineage>
</organism>
<dbReference type="AlphaFoldDB" id="A0A8T0YXA5"/>
<reference evidence="3" key="1">
    <citation type="submission" date="2018-10" db="EMBL/GenBank/DDBJ databases">
        <title>Effector identification in a new, highly contiguous assembly of the strawberry crown rot pathogen Phytophthora cactorum.</title>
        <authorList>
            <person name="Armitage A.D."/>
            <person name="Nellist C.F."/>
            <person name="Bates H."/>
            <person name="Vickerstaff R.J."/>
            <person name="Harrison R.J."/>
        </authorList>
    </citation>
    <scope>NUCLEOTIDE SEQUENCE</scope>
    <source>
        <strain evidence="3">15-7</strain>
    </source>
</reference>
<feature type="coiled-coil region" evidence="1">
    <location>
        <begin position="93"/>
        <end position="125"/>
    </location>
</feature>
<protein>
    <recommendedName>
        <fullName evidence="5">BZIP domain-containing protein</fullName>
    </recommendedName>
</protein>
<proteinExistence type="predicted"/>
<feature type="region of interest" description="Disordered" evidence="2">
    <location>
        <begin position="49"/>
        <end position="71"/>
    </location>
</feature>
<dbReference type="EMBL" id="RCMG01000434">
    <property type="protein sequence ID" value="KAG2854311.1"/>
    <property type="molecule type" value="Genomic_DNA"/>
</dbReference>
<name>A0A8T0YXA5_9STRA</name>
<keyword evidence="1" id="KW-0175">Coiled coil</keyword>
<evidence type="ECO:0000313" key="4">
    <source>
        <dbReference type="Proteomes" id="UP000735874"/>
    </source>
</evidence>
<evidence type="ECO:0000313" key="3">
    <source>
        <dbReference type="EMBL" id="KAG2854311.1"/>
    </source>
</evidence>
<evidence type="ECO:0008006" key="5">
    <source>
        <dbReference type="Google" id="ProtNLM"/>
    </source>
</evidence>
<evidence type="ECO:0000256" key="1">
    <source>
        <dbReference type="SAM" id="Coils"/>
    </source>
</evidence>
<comment type="caution">
    <text evidence="3">The sequence shown here is derived from an EMBL/GenBank/DDBJ whole genome shotgun (WGS) entry which is preliminary data.</text>
</comment>
<evidence type="ECO:0000256" key="2">
    <source>
        <dbReference type="SAM" id="MobiDB-lite"/>
    </source>
</evidence>
<gene>
    <name evidence="3" type="ORF">PC113_g13422</name>
</gene>
<accession>A0A8T0YXA5</accession>
<dbReference type="VEuPathDB" id="FungiDB:PC110_g10580"/>